<organism evidence="1 2">
    <name type="scientific">Proteus mirabilis</name>
    <dbReference type="NCBI Taxonomy" id="584"/>
    <lineage>
        <taxon>Bacteria</taxon>
        <taxon>Pseudomonadati</taxon>
        <taxon>Pseudomonadota</taxon>
        <taxon>Gammaproteobacteria</taxon>
        <taxon>Enterobacterales</taxon>
        <taxon>Morganellaceae</taxon>
        <taxon>Proteus</taxon>
    </lineage>
</organism>
<proteinExistence type="predicted"/>
<protein>
    <submittedName>
        <fullName evidence="1">Uncharacterized protein</fullName>
    </submittedName>
</protein>
<evidence type="ECO:0000313" key="1">
    <source>
        <dbReference type="EMBL" id="EKW9775303.1"/>
    </source>
</evidence>
<comment type="caution">
    <text evidence="1">The sequence shown here is derived from an EMBL/GenBank/DDBJ whole genome shotgun (WGS) entry which is preliminary data.</text>
</comment>
<evidence type="ECO:0000313" key="2">
    <source>
        <dbReference type="Proteomes" id="UP001171165"/>
    </source>
</evidence>
<name>A0AAN3YT77_PROMI</name>
<accession>A0AAN3YT77</accession>
<dbReference type="AlphaFoldDB" id="A0AAN3YT77"/>
<dbReference type="EMBL" id="ABKSPD020000003">
    <property type="protein sequence ID" value="EKW9775303.1"/>
    <property type="molecule type" value="Genomic_DNA"/>
</dbReference>
<dbReference type="RefSeq" id="WP_060554526.1">
    <property type="nucleotide sequence ID" value="NZ_CP021852.1"/>
</dbReference>
<reference evidence="1" key="1">
    <citation type="submission" date="2023-06" db="EMBL/GenBank/DDBJ databases">
        <authorList>
            <consortium name="Clinical and Environmental Microbiology Branch: Whole genome sequencing antimicrobial resistance pathogens in the healthcare setting"/>
        </authorList>
    </citation>
    <scope>NUCLEOTIDE SEQUENCE</scope>
    <source>
        <strain evidence="1">Microbial</strain>
    </source>
</reference>
<dbReference type="Proteomes" id="UP001171165">
    <property type="component" value="Unassembled WGS sequence"/>
</dbReference>
<gene>
    <name evidence="1" type="ORF">PW210_001102</name>
</gene>
<sequence length="71" mass="7957">MSKKVITEHNPVERVAFDMALALAAKQDSIKTPEQLMAEIEALYPECLEVAEKQYKKETPPPMGILLKSTI</sequence>